<dbReference type="EMBL" id="JAQQDW010000041">
    <property type="protein sequence ID" value="MFM0105771.1"/>
    <property type="molecule type" value="Genomic_DNA"/>
</dbReference>
<comment type="caution">
    <text evidence="1">The sequence shown here is derived from an EMBL/GenBank/DDBJ whole genome shotgun (WGS) entry which is preliminary data.</text>
</comment>
<sequence>MAQLFPGQGGVNGQQIVFSEWLQRMLIPCAIAPLVEGVAG</sequence>
<evidence type="ECO:0000313" key="1">
    <source>
        <dbReference type="EMBL" id="MFM0105771.1"/>
    </source>
</evidence>
<gene>
    <name evidence="1" type="ORF">PQR01_20360</name>
</gene>
<evidence type="ECO:0000313" key="2">
    <source>
        <dbReference type="Proteomes" id="UP001629235"/>
    </source>
</evidence>
<reference evidence="1 2" key="1">
    <citation type="journal article" date="2024" name="Chem. Sci.">
        <title>Discovery of megapolipeptins by genome mining of a Burkholderiales bacteria collection.</title>
        <authorList>
            <person name="Paulo B.S."/>
            <person name="Recchia M.J.J."/>
            <person name="Lee S."/>
            <person name="Fergusson C.H."/>
            <person name="Romanowski S.B."/>
            <person name="Hernandez A."/>
            <person name="Krull N."/>
            <person name="Liu D.Y."/>
            <person name="Cavanagh H."/>
            <person name="Bos A."/>
            <person name="Gray C.A."/>
            <person name="Murphy B.T."/>
            <person name="Linington R.G."/>
            <person name="Eustaquio A.S."/>
        </authorList>
    </citation>
    <scope>NUCLEOTIDE SEQUENCE [LARGE SCALE GENOMIC DNA]</scope>
    <source>
        <strain evidence="1 2">RL18-126-BIB-B</strain>
    </source>
</reference>
<dbReference type="Proteomes" id="UP001629235">
    <property type="component" value="Unassembled WGS sequence"/>
</dbReference>
<keyword evidence="2" id="KW-1185">Reference proteome</keyword>
<accession>A0ACC7NEV9</accession>
<proteinExistence type="predicted"/>
<organism evidence="1 2">
    <name type="scientific">Paraburkholderia rhynchosiae</name>
    <dbReference type="NCBI Taxonomy" id="487049"/>
    <lineage>
        <taxon>Bacteria</taxon>
        <taxon>Pseudomonadati</taxon>
        <taxon>Pseudomonadota</taxon>
        <taxon>Betaproteobacteria</taxon>
        <taxon>Burkholderiales</taxon>
        <taxon>Burkholderiaceae</taxon>
        <taxon>Paraburkholderia</taxon>
    </lineage>
</organism>
<name>A0ACC7NEV9_9BURK</name>
<protein>
    <submittedName>
        <fullName evidence="1">Uncharacterized protein</fullName>
    </submittedName>
</protein>